<dbReference type="GO" id="GO:0030170">
    <property type="term" value="F:pyridoxal phosphate binding"/>
    <property type="evidence" value="ECO:0007669"/>
    <property type="project" value="InterPro"/>
</dbReference>
<dbReference type="PANTHER" id="PTHR11999">
    <property type="entry name" value="GROUP II PYRIDOXAL-5-PHOSPHATE DECARBOXYLASE"/>
    <property type="match status" value="1"/>
</dbReference>
<evidence type="ECO:0000256" key="1">
    <source>
        <dbReference type="ARBA" id="ARBA00001933"/>
    </source>
</evidence>
<dbReference type="Gene3D" id="3.40.640.10">
    <property type="entry name" value="Type I PLP-dependent aspartate aminotransferase-like (Major domain)"/>
    <property type="match status" value="1"/>
</dbReference>
<dbReference type="PROSITE" id="PS00392">
    <property type="entry name" value="DDC_GAD_HDC_YDC"/>
    <property type="match status" value="1"/>
</dbReference>
<evidence type="ECO:0000313" key="10">
    <source>
        <dbReference type="Proteomes" id="UP000636956"/>
    </source>
</evidence>
<feature type="region of interest" description="Disordered" evidence="8">
    <location>
        <begin position="26"/>
        <end position="63"/>
    </location>
</feature>
<evidence type="ECO:0000256" key="8">
    <source>
        <dbReference type="SAM" id="MobiDB-lite"/>
    </source>
</evidence>
<dbReference type="GO" id="GO:0004058">
    <property type="term" value="F:aromatic-L-amino-acid decarboxylase activity"/>
    <property type="evidence" value="ECO:0007669"/>
    <property type="project" value="UniProtKB-ARBA"/>
</dbReference>
<keyword evidence="3" id="KW-0210">Decarboxylase</keyword>
<reference evidence="9" key="1">
    <citation type="journal article" date="2014" name="Int. J. Syst. Evol. Microbiol.">
        <title>Complete genome sequence of Corynebacterium casei LMG S-19264T (=DSM 44701T), isolated from a smear-ripened cheese.</title>
        <authorList>
            <consortium name="US DOE Joint Genome Institute (JGI-PGF)"/>
            <person name="Walter F."/>
            <person name="Albersmeier A."/>
            <person name="Kalinowski J."/>
            <person name="Ruckert C."/>
        </authorList>
    </citation>
    <scope>NUCLEOTIDE SEQUENCE</scope>
    <source>
        <strain evidence="9">CGMCC 1.8984</strain>
    </source>
</reference>
<dbReference type="PANTHER" id="PTHR11999:SF70">
    <property type="entry name" value="MIP05841P"/>
    <property type="match status" value="1"/>
</dbReference>
<keyword evidence="4 6" id="KW-0663">Pyridoxal phosphate</keyword>
<gene>
    <name evidence="9" type="ORF">GCM10011372_18630</name>
</gene>
<evidence type="ECO:0000256" key="7">
    <source>
        <dbReference type="RuleBase" id="RU000382"/>
    </source>
</evidence>
<name>A0A917PJ37_9MICO</name>
<dbReference type="EMBL" id="BMMD01000009">
    <property type="protein sequence ID" value="GGJ80472.1"/>
    <property type="molecule type" value="Genomic_DNA"/>
</dbReference>
<dbReference type="InterPro" id="IPR002129">
    <property type="entry name" value="PyrdxlP-dep_de-COase"/>
</dbReference>
<evidence type="ECO:0000256" key="5">
    <source>
        <dbReference type="ARBA" id="ARBA00023239"/>
    </source>
</evidence>
<evidence type="ECO:0000256" key="2">
    <source>
        <dbReference type="ARBA" id="ARBA00009533"/>
    </source>
</evidence>
<dbReference type="Gene3D" id="3.90.1150.10">
    <property type="entry name" value="Aspartate Aminotransferase, domain 1"/>
    <property type="match status" value="1"/>
</dbReference>
<dbReference type="InterPro" id="IPR015421">
    <property type="entry name" value="PyrdxlP-dep_Trfase_major"/>
</dbReference>
<proteinExistence type="inferred from homology"/>
<dbReference type="AlphaFoldDB" id="A0A917PJ37"/>
<protein>
    <submittedName>
        <fullName evidence="9">Glutamate decarboxylase</fullName>
    </submittedName>
</protein>
<dbReference type="SUPFAM" id="SSF53383">
    <property type="entry name" value="PLP-dependent transferases"/>
    <property type="match status" value="1"/>
</dbReference>
<comment type="caution">
    <text evidence="9">The sequence shown here is derived from an EMBL/GenBank/DDBJ whole genome shotgun (WGS) entry which is preliminary data.</text>
</comment>
<reference evidence="9" key="2">
    <citation type="submission" date="2020-09" db="EMBL/GenBank/DDBJ databases">
        <authorList>
            <person name="Sun Q."/>
            <person name="Zhou Y."/>
        </authorList>
    </citation>
    <scope>NUCLEOTIDE SEQUENCE</scope>
    <source>
        <strain evidence="9">CGMCC 1.8984</strain>
    </source>
</reference>
<keyword evidence="10" id="KW-1185">Reference proteome</keyword>
<evidence type="ECO:0000256" key="6">
    <source>
        <dbReference type="PIRSR" id="PIRSR602129-50"/>
    </source>
</evidence>
<evidence type="ECO:0000256" key="3">
    <source>
        <dbReference type="ARBA" id="ARBA00022793"/>
    </source>
</evidence>
<comment type="cofactor">
    <cofactor evidence="1 6 7">
        <name>pyridoxal 5'-phosphate</name>
        <dbReference type="ChEBI" id="CHEBI:597326"/>
    </cofactor>
</comment>
<dbReference type="InterPro" id="IPR010977">
    <property type="entry name" value="Aromatic_deC"/>
</dbReference>
<dbReference type="InterPro" id="IPR015422">
    <property type="entry name" value="PyrdxlP-dep_Trfase_small"/>
</dbReference>
<feature type="compositionally biased region" description="Basic residues" evidence="8">
    <location>
        <begin position="40"/>
        <end position="51"/>
    </location>
</feature>
<dbReference type="InterPro" id="IPR021115">
    <property type="entry name" value="Pyridoxal-P_BS"/>
</dbReference>
<dbReference type="Proteomes" id="UP000636956">
    <property type="component" value="Unassembled WGS sequence"/>
</dbReference>
<comment type="similarity">
    <text evidence="2 7">Belongs to the group II decarboxylase family.</text>
</comment>
<evidence type="ECO:0000313" key="9">
    <source>
        <dbReference type="EMBL" id="GGJ80472.1"/>
    </source>
</evidence>
<dbReference type="Pfam" id="PF00282">
    <property type="entry name" value="Pyridoxal_deC"/>
    <property type="match status" value="1"/>
</dbReference>
<organism evidence="9 10">
    <name type="scientific">Agromyces bauzanensis</name>
    <dbReference type="NCBI Taxonomy" id="1308924"/>
    <lineage>
        <taxon>Bacteria</taxon>
        <taxon>Bacillati</taxon>
        <taxon>Actinomycetota</taxon>
        <taxon>Actinomycetes</taxon>
        <taxon>Micrococcales</taxon>
        <taxon>Microbacteriaceae</taxon>
        <taxon>Agromyces</taxon>
    </lineage>
</organism>
<evidence type="ECO:0000256" key="4">
    <source>
        <dbReference type="ARBA" id="ARBA00022898"/>
    </source>
</evidence>
<dbReference type="GO" id="GO:0019752">
    <property type="term" value="P:carboxylic acid metabolic process"/>
    <property type="evidence" value="ECO:0007669"/>
    <property type="project" value="InterPro"/>
</dbReference>
<accession>A0A917PJ37</accession>
<feature type="modified residue" description="N6-(pyridoxal phosphate)lysine" evidence="6">
    <location>
        <position position="355"/>
    </location>
</feature>
<dbReference type="InterPro" id="IPR015424">
    <property type="entry name" value="PyrdxlP-dep_Trfase"/>
</dbReference>
<sequence>MRLWQHPLADLAAAASLVRPFSGPAGVHAPAPAPADPPPRRHAATPPRRHAATPPREDHPMESQATRMHAVTAETAKIVDLVLDYSRRRILASDTPLDKPISEFELDRLAGRTIDENGIGARRALALFEHVLAPACITTDHPQYLSFIPTAPTKAAIAFDLVVSASALYGGSWLEGAGAVHAENEVLAWLANEFGLPSTAGGVFVQGGTLGNLSALVAAREQARLTLREAGTDHPGRWKVVCSAEAHSSIASAARVMDVDVVPVDPGPDGVLRGDAVRAALEEHGASVFAVVATAGSTNFGIVDDVASIAALNDEFGFWLHVDGAYGLAAMLSPLARDRFAGVERADSLIVDPHKWLFAPFDACALIYRDPETGRRAHTQHAEYLDTLTETSEWSPSDYAAHLTRRARGLPLWFSLATYGGAAYRDAITGSLQLTQDIAREISSRDGVRLVRDPQLSVVVFEREGWSREDYAAWSARLLDEQRAFVTPSSHAGRPNTRFAIVNPMTTFEQLVGILDTMA</sequence>
<keyword evidence="5 7" id="KW-0456">Lyase</keyword>